<gene>
    <name evidence="1" type="ORF">GCM10009863_43300</name>
</gene>
<proteinExistence type="predicted"/>
<accession>A0ABP6CQX6</accession>
<dbReference type="Proteomes" id="UP001501447">
    <property type="component" value="Unassembled WGS sequence"/>
</dbReference>
<evidence type="ECO:0000313" key="2">
    <source>
        <dbReference type="Proteomes" id="UP001501447"/>
    </source>
</evidence>
<comment type="caution">
    <text evidence="1">The sequence shown here is derived from an EMBL/GenBank/DDBJ whole genome shotgun (WGS) entry which is preliminary data.</text>
</comment>
<organism evidence="1 2">
    <name type="scientific">Streptomyces axinellae</name>
    <dbReference type="NCBI Taxonomy" id="552788"/>
    <lineage>
        <taxon>Bacteria</taxon>
        <taxon>Bacillati</taxon>
        <taxon>Actinomycetota</taxon>
        <taxon>Actinomycetes</taxon>
        <taxon>Kitasatosporales</taxon>
        <taxon>Streptomycetaceae</taxon>
        <taxon>Streptomyces</taxon>
    </lineage>
</organism>
<evidence type="ECO:0000313" key="1">
    <source>
        <dbReference type="EMBL" id="GAA2624179.1"/>
    </source>
</evidence>
<name>A0ABP6CQX6_9ACTN</name>
<keyword evidence="2" id="KW-1185">Reference proteome</keyword>
<dbReference type="EMBL" id="BAAARJ010000014">
    <property type="protein sequence ID" value="GAA2624179.1"/>
    <property type="molecule type" value="Genomic_DNA"/>
</dbReference>
<sequence>MLSQPVNLASRPAERVPRSVGRHLIALGVEHPAAGPRAQSAGQAHTGADGEGYRLSYHASGLRQASSSLPAFLGVWVFVTVKTRVSAPPRVEVTGAGSRGVGIGHVLS</sequence>
<reference evidence="2" key="1">
    <citation type="journal article" date="2019" name="Int. J. Syst. Evol. Microbiol.">
        <title>The Global Catalogue of Microorganisms (GCM) 10K type strain sequencing project: providing services to taxonomists for standard genome sequencing and annotation.</title>
        <authorList>
            <consortium name="The Broad Institute Genomics Platform"/>
            <consortium name="The Broad Institute Genome Sequencing Center for Infectious Disease"/>
            <person name="Wu L."/>
            <person name="Ma J."/>
        </authorList>
    </citation>
    <scope>NUCLEOTIDE SEQUENCE [LARGE SCALE GENOMIC DNA]</scope>
    <source>
        <strain evidence="2">JCM 16373</strain>
    </source>
</reference>
<protein>
    <submittedName>
        <fullName evidence="1">Uncharacterized protein</fullName>
    </submittedName>
</protein>